<name>A0A1T4KP86_9HYPH</name>
<dbReference type="EMBL" id="FUWJ01000001">
    <property type="protein sequence ID" value="SJZ44193.1"/>
    <property type="molecule type" value="Genomic_DNA"/>
</dbReference>
<keyword evidence="1" id="KW-1133">Transmembrane helix</keyword>
<evidence type="ECO:0008006" key="4">
    <source>
        <dbReference type="Google" id="ProtNLM"/>
    </source>
</evidence>
<reference evidence="3" key="1">
    <citation type="submission" date="2017-02" db="EMBL/GenBank/DDBJ databases">
        <authorList>
            <person name="Varghese N."/>
            <person name="Submissions S."/>
        </authorList>
    </citation>
    <scope>NUCLEOTIDE SEQUENCE [LARGE SCALE GENOMIC DNA]</scope>
    <source>
        <strain evidence="3">ATCC 27094</strain>
    </source>
</reference>
<dbReference type="Proteomes" id="UP000190092">
    <property type="component" value="Unassembled WGS sequence"/>
</dbReference>
<keyword evidence="3" id="KW-1185">Reference proteome</keyword>
<evidence type="ECO:0000313" key="3">
    <source>
        <dbReference type="Proteomes" id="UP000190092"/>
    </source>
</evidence>
<dbReference type="STRING" id="225324.SAMN02745126_01076"/>
<proteinExistence type="predicted"/>
<feature type="transmembrane region" description="Helical" evidence="1">
    <location>
        <begin position="39"/>
        <end position="57"/>
    </location>
</feature>
<accession>A0A1T4KP86</accession>
<keyword evidence="1" id="KW-0812">Transmembrane</keyword>
<evidence type="ECO:0000313" key="2">
    <source>
        <dbReference type="EMBL" id="SJZ44193.1"/>
    </source>
</evidence>
<gene>
    <name evidence="2" type="ORF">SAMN02745126_01076</name>
</gene>
<protein>
    <recommendedName>
        <fullName evidence="4">DUF4175 domain-containing protein</fullName>
    </recommendedName>
</protein>
<keyword evidence="1" id="KW-0472">Membrane</keyword>
<evidence type="ECO:0000256" key="1">
    <source>
        <dbReference type="SAM" id="Phobius"/>
    </source>
</evidence>
<organism evidence="2 3">
    <name type="scientific">Enhydrobacter aerosaccus</name>
    <dbReference type="NCBI Taxonomy" id="225324"/>
    <lineage>
        <taxon>Bacteria</taxon>
        <taxon>Pseudomonadati</taxon>
        <taxon>Pseudomonadota</taxon>
        <taxon>Alphaproteobacteria</taxon>
        <taxon>Hyphomicrobiales</taxon>
        <taxon>Enhydrobacter</taxon>
    </lineage>
</organism>
<dbReference type="OrthoDB" id="7278228at2"/>
<dbReference type="AlphaFoldDB" id="A0A1T4KP86"/>
<sequence length="63" mass="6773">MTTRNSAVWRWPIMLALLTVFGLLSALLGEGGVWWPLSWLALASPLVAIGACLAAGIDRTARH</sequence>